<dbReference type="Proteomes" id="UP000198651">
    <property type="component" value="Chromosome I"/>
</dbReference>
<name>A0A0S4M1K0_9BURK</name>
<reference evidence="2" key="1">
    <citation type="submission" date="2015-11" db="EMBL/GenBank/DDBJ databases">
        <authorList>
            <person name="Seth-Smith H.M.B."/>
        </authorList>
    </citation>
    <scope>NUCLEOTIDE SEQUENCE [LARGE SCALE GENOMIC DNA]</scope>
    <source>
        <strain evidence="2">2013Ark11</strain>
    </source>
</reference>
<proteinExistence type="predicted"/>
<evidence type="ECO:0000313" key="1">
    <source>
        <dbReference type="EMBL" id="CUT17655.1"/>
    </source>
</evidence>
<dbReference type="AlphaFoldDB" id="A0A0S4M1K0"/>
<protein>
    <submittedName>
        <fullName evidence="1">Uncharacterized protein</fullName>
    </submittedName>
</protein>
<evidence type="ECO:0000313" key="2">
    <source>
        <dbReference type="Proteomes" id="UP000198651"/>
    </source>
</evidence>
<gene>
    <name evidence="1" type="ORF">Ark11_0832</name>
</gene>
<keyword evidence="2" id="KW-1185">Reference proteome</keyword>
<dbReference type="EMBL" id="LN906597">
    <property type="protein sequence ID" value="CUT17655.1"/>
    <property type="molecule type" value="Genomic_DNA"/>
</dbReference>
<accession>A0A0S4M1K0</accession>
<organism evidence="1 2">
    <name type="scientific">Candidatus Ichthyocystis hellenicum</name>
    <dbReference type="NCBI Taxonomy" id="1561003"/>
    <lineage>
        <taxon>Bacteria</taxon>
        <taxon>Pseudomonadati</taxon>
        <taxon>Pseudomonadota</taxon>
        <taxon>Betaproteobacteria</taxon>
        <taxon>Burkholderiales</taxon>
        <taxon>Candidatus Ichthyocystis</taxon>
    </lineage>
</organism>
<sequence length="41" mass="4787">MIDKYRSWLLFFDLLFVAKTDIANLVSDLCLGLFYSVNRGQ</sequence>